<dbReference type="Pfam" id="PF00668">
    <property type="entry name" value="Condensation"/>
    <property type="match status" value="1"/>
</dbReference>
<dbReference type="PANTHER" id="PTHR45527">
    <property type="entry name" value="NONRIBOSOMAL PEPTIDE SYNTHETASE"/>
    <property type="match status" value="1"/>
</dbReference>
<dbReference type="GO" id="GO:0043041">
    <property type="term" value="P:amino acid activation for nonribosomal peptide biosynthetic process"/>
    <property type="evidence" value="ECO:0007669"/>
    <property type="project" value="TreeGrafter"/>
</dbReference>
<keyword evidence="2" id="KW-0596">Phosphopantetheine</keyword>
<feature type="region of interest" description="Disordered" evidence="4">
    <location>
        <begin position="1065"/>
        <end position="1106"/>
    </location>
</feature>
<evidence type="ECO:0000256" key="2">
    <source>
        <dbReference type="ARBA" id="ARBA00022450"/>
    </source>
</evidence>
<dbReference type="InterPro" id="IPR009081">
    <property type="entry name" value="PP-bd_ACP"/>
</dbReference>
<dbReference type="InterPro" id="IPR006162">
    <property type="entry name" value="Ppantetheine_attach_site"/>
</dbReference>
<keyword evidence="7" id="KW-1185">Reference proteome</keyword>
<dbReference type="FunFam" id="3.40.50.980:FF:000001">
    <property type="entry name" value="Non-ribosomal peptide synthetase"/>
    <property type="match status" value="1"/>
</dbReference>
<gene>
    <name evidence="6" type="ORF">BG844_02670</name>
</gene>
<reference evidence="6 7" key="1">
    <citation type="submission" date="2016-09" db="EMBL/GenBank/DDBJ databases">
        <title>Couchioplanes caeruleus draft genome sequence.</title>
        <authorList>
            <person name="Sheehan J."/>
            <person name="Caffrey P."/>
        </authorList>
    </citation>
    <scope>NUCLEOTIDE SEQUENCE [LARGE SCALE GENOMIC DNA]</scope>
    <source>
        <strain evidence="6 7">DSM 43634</strain>
    </source>
</reference>
<name>A0A1K0H251_9ACTN</name>
<dbReference type="InterPro" id="IPR036736">
    <property type="entry name" value="ACP-like_sf"/>
</dbReference>
<dbReference type="GO" id="GO:0044550">
    <property type="term" value="P:secondary metabolite biosynthetic process"/>
    <property type="evidence" value="ECO:0007669"/>
    <property type="project" value="TreeGrafter"/>
</dbReference>
<dbReference type="InterPro" id="IPR000873">
    <property type="entry name" value="AMP-dep_synth/lig_dom"/>
</dbReference>
<evidence type="ECO:0000256" key="4">
    <source>
        <dbReference type="SAM" id="MobiDB-lite"/>
    </source>
</evidence>
<dbReference type="GO" id="GO:0072330">
    <property type="term" value="P:monocarboxylic acid biosynthetic process"/>
    <property type="evidence" value="ECO:0007669"/>
    <property type="project" value="UniProtKB-ARBA"/>
</dbReference>
<dbReference type="InterPro" id="IPR001242">
    <property type="entry name" value="Condensation_dom"/>
</dbReference>
<dbReference type="PROSITE" id="PS00455">
    <property type="entry name" value="AMP_BINDING"/>
    <property type="match status" value="1"/>
</dbReference>
<dbReference type="Gene3D" id="3.40.50.980">
    <property type="match status" value="2"/>
</dbReference>
<feature type="domain" description="Carrier" evidence="5">
    <location>
        <begin position="991"/>
        <end position="1066"/>
    </location>
</feature>
<evidence type="ECO:0000259" key="5">
    <source>
        <dbReference type="PROSITE" id="PS50075"/>
    </source>
</evidence>
<dbReference type="GO" id="GO:0008610">
    <property type="term" value="P:lipid biosynthetic process"/>
    <property type="evidence" value="ECO:0007669"/>
    <property type="project" value="UniProtKB-ARBA"/>
</dbReference>
<dbReference type="PROSITE" id="PS00012">
    <property type="entry name" value="PHOSPHOPANTETHEINE"/>
    <property type="match status" value="1"/>
</dbReference>
<dbReference type="Gene3D" id="1.10.1200.10">
    <property type="entry name" value="ACP-like"/>
    <property type="match status" value="1"/>
</dbReference>
<comment type="cofactor">
    <cofactor evidence="1">
        <name>pantetheine 4'-phosphate</name>
        <dbReference type="ChEBI" id="CHEBI:47942"/>
    </cofactor>
</comment>
<dbReference type="InterPro" id="IPR010071">
    <property type="entry name" value="AA_adenyl_dom"/>
</dbReference>
<dbReference type="FunFam" id="3.40.50.12780:FF:000012">
    <property type="entry name" value="Non-ribosomal peptide synthetase"/>
    <property type="match status" value="1"/>
</dbReference>
<dbReference type="Gene3D" id="3.30.559.30">
    <property type="entry name" value="Nonribosomal peptide synthetase, condensation domain"/>
    <property type="match status" value="1"/>
</dbReference>
<dbReference type="Pfam" id="PF13193">
    <property type="entry name" value="AMP-binding_C"/>
    <property type="match status" value="1"/>
</dbReference>
<dbReference type="SUPFAM" id="SSF47336">
    <property type="entry name" value="ACP-like"/>
    <property type="match status" value="1"/>
</dbReference>
<dbReference type="Gene3D" id="3.30.559.10">
    <property type="entry name" value="Chloramphenicol acetyltransferase-like domain"/>
    <property type="match status" value="1"/>
</dbReference>
<evidence type="ECO:0000256" key="1">
    <source>
        <dbReference type="ARBA" id="ARBA00001957"/>
    </source>
</evidence>
<dbReference type="Pfam" id="PF00501">
    <property type="entry name" value="AMP-binding"/>
    <property type="match status" value="1"/>
</dbReference>
<dbReference type="Proteomes" id="UP000182486">
    <property type="component" value="Unassembled WGS sequence"/>
</dbReference>
<sequence>MSTEQDRLRALAAEQGAALGALLAERGADYDIHPLSYAQRRLWVLTELHPRTAAYNVPYAFRVVGPLDVSALERALQGLTRRHESLRTVYFATDGEPWQAVLPELAPAFRIDDHPEVVGADERQSFAADRAAEEAVLPFDLYTGPLLRMRVIRFDPDDAVLLFTMHHIVCDGWSMQVFFGDLESGYRAELGTGPAVSDLPATRYVDFARWQRDWLTSEVSDELASYWTEQLAGAPSVIELPADRPRPALPQMRGGIKRFTWPAGLADRITDFAQREQTTPFAVLLAGFAVLLHRYTGQDDIVVGAPVANRTRMATEDVVGFFVNMLPMRCRIMPATTFRQLVRQVAETVLTAQVHQELPFEILVDRLRRNSDAAHHPLFQVVCALHDEQLEQLRLPGLSVQWIPSHSETAKFDLSLSFSRGPHSLRGWLEYDSALFDEESMAAALGHLQRLLEATTADPDSPVATVPLLSAEEERQLLYGCNDTALAVPDDRLAYELIEERADLQPDAIAVSCGATRLTYRQLDEAANRLAHHLSARGLGPERIVGILLDRSVDLAVCTLAIWKSGAAYLPLDPANPQDRLQFIVKDARVELVLTRTDLADRLPDGVTTLCLDTTPGLDAGPSGRPPRTTGPANLAYVIYTSGSTGRPKGVMIPHRGLRNLVNAISAVLAPTRGDRILQFASFAFDASVYDLTLCLTSGAELVFAPREQLQPGPDLVETLRRNAITMVLLPPTAAALMDPTDVPGVRTLVLGGEACPPELVGSWSAGRALFNAYGPTEASVITTMTRLFRTEHRISIGCPLPNYDVYVLDEWMQPTPVGVPGELYIGGIGLARGYLQRPGLTAERFVPDPFSGKPGARLYRTGDIVRYRADAQLEFVRRADGQVKIRGLRIELGEIQVVLSQLAGVRTSLVATRECGPADVRLVAYLVPEQGAASDPVTLRRALREVLPEYMIPAHFVVVDGIPQTPNGKVDYAALARIDLAVPEETATTPPDTDLERGIAEIWQEVLGVRRVGRHDNFFDLGGNSLLITKVRARLEQRLRTRLTTLTLFRHPTVHDLAANLSAVGPTDGAVTGGTAGADRSALRAEGRRALAERSRRRRTGTDGE</sequence>
<dbReference type="PROSITE" id="PS50075">
    <property type="entry name" value="CARRIER"/>
    <property type="match status" value="1"/>
</dbReference>
<dbReference type="PANTHER" id="PTHR45527:SF1">
    <property type="entry name" value="FATTY ACID SYNTHASE"/>
    <property type="match status" value="1"/>
</dbReference>
<dbReference type="InterPro" id="IPR025110">
    <property type="entry name" value="AMP-bd_C"/>
</dbReference>
<dbReference type="SMART" id="SM00823">
    <property type="entry name" value="PKS_PP"/>
    <property type="match status" value="1"/>
</dbReference>
<dbReference type="InterPro" id="IPR020845">
    <property type="entry name" value="AMP-binding_CS"/>
</dbReference>
<dbReference type="NCBIfam" id="TIGR01733">
    <property type="entry name" value="AA-adenyl-dom"/>
    <property type="match status" value="1"/>
</dbReference>
<dbReference type="Pfam" id="PF00550">
    <property type="entry name" value="PP-binding"/>
    <property type="match status" value="1"/>
</dbReference>
<dbReference type="AlphaFoldDB" id="A0A1K0H251"/>
<dbReference type="InterPro" id="IPR023213">
    <property type="entry name" value="CAT-like_dom_sf"/>
</dbReference>
<accession>A0A1K0H251</accession>
<dbReference type="SUPFAM" id="SSF56801">
    <property type="entry name" value="Acetyl-CoA synthetase-like"/>
    <property type="match status" value="1"/>
</dbReference>
<dbReference type="FunFam" id="1.10.1200.10:FF:000016">
    <property type="entry name" value="Non-ribosomal peptide synthase"/>
    <property type="match status" value="1"/>
</dbReference>
<evidence type="ECO:0000313" key="7">
    <source>
        <dbReference type="Proteomes" id="UP000182486"/>
    </source>
</evidence>
<dbReference type="CDD" id="cd19531">
    <property type="entry name" value="LCL_NRPS-like"/>
    <property type="match status" value="1"/>
</dbReference>
<dbReference type="GO" id="GO:0003824">
    <property type="term" value="F:catalytic activity"/>
    <property type="evidence" value="ECO:0007669"/>
    <property type="project" value="InterPro"/>
</dbReference>
<dbReference type="GO" id="GO:0031177">
    <property type="term" value="F:phosphopantetheine binding"/>
    <property type="evidence" value="ECO:0007669"/>
    <property type="project" value="InterPro"/>
</dbReference>
<organism evidence="6 7">
    <name type="scientific">Couchioplanes caeruleus subsp. caeruleus</name>
    <dbReference type="NCBI Taxonomy" id="56427"/>
    <lineage>
        <taxon>Bacteria</taxon>
        <taxon>Bacillati</taxon>
        <taxon>Actinomycetota</taxon>
        <taxon>Actinomycetes</taxon>
        <taxon>Micromonosporales</taxon>
        <taxon>Micromonosporaceae</taxon>
        <taxon>Couchioplanes</taxon>
    </lineage>
</organism>
<protein>
    <submittedName>
        <fullName evidence="6">Non-ribosomal peptide synthetase</fullName>
    </submittedName>
</protein>
<dbReference type="Gene3D" id="2.30.38.10">
    <property type="entry name" value="Luciferase, Domain 3"/>
    <property type="match status" value="1"/>
</dbReference>
<feature type="compositionally biased region" description="Basic and acidic residues" evidence="4">
    <location>
        <begin position="1082"/>
        <end position="1106"/>
    </location>
</feature>
<dbReference type="GO" id="GO:0005737">
    <property type="term" value="C:cytoplasm"/>
    <property type="evidence" value="ECO:0007669"/>
    <property type="project" value="TreeGrafter"/>
</dbReference>
<proteinExistence type="predicted"/>
<evidence type="ECO:0000256" key="3">
    <source>
        <dbReference type="ARBA" id="ARBA00022553"/>
    </source>
</evidence>
<keyword evidence="3" id="KW-0597">Phosphoprotein</keyword>
<dbReference type="Gene3D" id="3.30.300.30">
    <property type="match status" value="1"/>
</dbReference>
<dbReference type="RefSeq" id="WP_071803112.1">
    <property type="nucleotide sequence ID" value="NZ_MEIA01000012.1"/>
</dbReference>
<dbReference type="FunFam" id="2.30.38.10:FF:000001">
    <property type="entry name" value="Non-ribosomal peptide synthetase PvdI"/>
    <property type="match status" value="1"/>
</dbReference>
<comment type="caution">
    <text evidence="6">The sequence shown here is derived from an EMBL/GenBank/DDBJ whole genome shotgun (WGS) entry which is preliminary data.</text>
</comment>
<evidence type="ECO:0000313" key="6">
    <source>
        <dbReference type="EMBL" id="OJF15771.1"/>
    </source>
</evidence>
<dbReference type="SUPFAM" id="SSF52777">
    <property type="entry name" value="CoA-dependent acyltransferases"/>
    <property type="match status" value="2"/>
</dbReference>
<dbReference type="EMBL" id="MEIA01000012">
    <property type="protein sequence ID" value="OJF15771.1"/>
    <property type="molecule type" value="Genomic_DNA"/>
</dbReference>
<dbReference type="InterPro" id="IPR045851">
    <property type="entry name" value="AMP-bd_C_sf"/>
</dbReference>
<dbReference type="InterPro" id="IPR020806">
    <property type="entry name" value="PKS_PP-bd"/>
</dbReference>